<gene>
    <name evidence="1" type="ORF">GCM10022389_00910</name>
</gene>
<evidence type="ECO:0000313" key="1">
    <source>
        <dbReference type="EMBL" id="GAA4060410.1"/>
    </source>
</evidence>
<dbReference type="InterPro" id="IPR032774">
    <property type="entry name" value="WG_beta_rep"/>
</dbReference>
<proteinExistence type="predicted"/>
<dbReference type="Pfam" id="PF14903">
    <property type="entry name" value="WG_beta_rep"/>
    <property type="match status" value="3"/>
</dbReference>
<dbReference type="Proteomes" id="UP001500367">
    <property type="component" value="Unassembled WGS sequence"/>
</dbReference>
<organism evidence="1 2">
    <name type="scientific">Flavobacterium cheonanense</name>
    <dbReference type="NCBI Taxonomy" id="706183"/>
    <lineage>
        <taxon>Bacteria</taxon>
        <taxon>Pseudomonadati</taxon>
        <taxon>Bacteroidota</taxon>
        <taxon>Flavobacteriia</taxon>
        <taxon>Flavobacteriales</taxon>
        <taxon>Flavobacteriaceae</taxon>
        <taxon>Flavobacterium</taxon>
    </lineage>
</organism>
<evidence type="ECO:0008006" key="3">
    <source>
        <dbReference type="Google" id="ProtNLM"/>
    </source>
</evidence>
<sequence>MAMSRNMNSTDIKKSFLFTVFLLITFFSFSQQKNEYRPISEMNTEEKEMYDILQKSVMALLNNKPTAKLFPVFKIKDEKKVFVFSSLIYDEPNFETHDEGSSSATYTVSLHFTKRIEPSENEVTGASGNSYGTGDSHGDTNKKTPIEYYLSVEYSKSNNSFQDRTLLSVKKDKPYFDNKFTRVKFWKSNGGNFVNPLLYKIDKSEYVSYVDNEIAIYKINDFFGIINNKNKVVVPFKFKSIRMYKMGILVQEDKTYYFIDKKGKKISNNYDKVEVNFNQYFDSVLDCFKVKIGDKYTLVNNNFEEKLPLIYDKITFFHYKNILDRLLLERDGKKVIFDIAKWQETTMIFEEIQVLDDKEMIVKDNGKSGVVDYAGTVILPLEYDAINYTENYTKEDGFVLILTKNNKSALYQNLKFYTEFIYDSMTNFHSSIKIEKDKKYGLMNAKGKIILPIEYDSIEYNRKIKKIEATKNSVIENFDFKELYKN</sequence>
<reference evidence="2" key="1">
    <citation type="journal article" date="2019" name="Int. J. Syst. Evol. Microbiol.">
        <title>The Global Catalogue of Microorganisms (GCM) 10K type strain sequencing project: providing services to taxonomists for standard genome sequencing and annotation.</title>
        <authorList>
            <consortium name="The Broad Institute Genomics Platform"/>
            <consortium name="The Broad Institute Genome Sequencing Center for Infectious Disease"/>
            <person name="Wu L."/>
            <person name="Ma J."/>
        </authorList>
    </citation>
    <scope>NUCLEOTIDE SEQUENCE [LARGE SCALE GENOMIC DNA]</scope>
    <source>
        <strain evidence="2">JCM 17069</strain>
    </source>
</reference>
<keyword evidence="2" id="KW-1185">Reference proteome</keyword>
<name>A0ABP7V672_9FLAO</name>
<evidence type="ECO:0000313" key="2">
    <source>
        <dbReference type="Proteomes" id="UP001500367"/>
    </source>
</evidence>
<comment type="caution">
    <text evidence="1">The sequence shown here is derived from an EMBL/GenBank/DDBJ whole genome shotgun (WGS) entry which is preliminary data.</text>
</comment>
<protein>
    <recommendedName>
        <fullName evidence="3">WG repeat-containing protein</fullName>
    </recommendedName>
</protein>
<accession>A0ABP7V672</accession>
<dbReference type="EMBL" id="BAABCT010000001">
    <property type="protein sequence ID" value="GAA4060410.1"/>
    <property type="molecule type" value="Genomic_DNA"/>
</dbReference>